<dbReference type="InterPro" id="IPR027417">
    <property type="entry name" value="P-loop_NTPase"/>
</dbReference>
<dbReference type="SUPFAM" id="SSF48452">
    <property type="entry name" value="TPR-like"/>
    <property type="match status" value="1"/>
</dbReference>
<dbReference type="EMBL" id="JAENIK010000004">
    <property type="protein sequence ID" value="MBK1814351.1"/>
    <property type="molecule type" value="Genomic_DNA"/>
</dbReference>
<dbReference type="SUPFAM" id="SSF53649">
    <property type="entry name" value="Alkaline phosphatase-like"/>
    <property type="match status" value="1"/>
</dbReference>
<dbReference type="InterPro" id="IPR019734">
    <property type="entry name" value="TPR_rpt"/>
</dbReference>
<feature type="repeat" description="TPR" evidence="1">
    <location>
        <begin position="602"/>
        <end position="635"/>
    </location>
</feature>
<feature type="region of interest" description="Disordered" evidence="2">
    <location>
        <begin position="672"/>
        <end position="691"/>
    </location>
</feature>
<dbReference type="SUPFAM" id="SSF52540">
    <property type="entry name" value="P-loop containing nucleoside triphosphate hydrolases"/>
    <property type="match status" value="1"/>
</dbReference>
<dbReference type="Pfam" id="PF01663">
    <property type="entry name" value="Phosphodiest"/>
    <property type="match status" value="1"/>
</dbReference>
<evidence type="ECO:0000256" key="1">
    <source>
        <dbReference type="PROSITE-ProRule" id="PRU00339"/>
    </source>
</evidence>
<accession>A0A934R103</accession>
<keyword evidence="1" id="KW-0802">TPR repeat</keyword>
<dbReference type="PROSITE" id="PS50005">
    <property type="entry name" value="TPR"/>
    <property type="match status" value="1"/>
</dbReference>
<dbReference type="AlphaFoldDB" id="A0A934R103"/>
<dbReference type="RefSeq" id="WP_200349318.1">
    <property type="nucleotide sequence ID" value="NZ_BAABHZ010000010.1"/>
</dbReference>
<evidence type="ECO:0000313" key="4">
    <source>
        <dbReference type="Proteomes" id="UP000600139"/>
    </source>
</evidence>
<comment type="caution">
    <text evidence="3">The sequence shown here is derived from an EMBL/GenBank/DDBJ whole genome shotgun (WGS) entry which is preliminary data.</text>
</comment>
<name>A0A934R103_9BACT</name>
<dbReference type="Gene3D" id="1.25.40.10">
    <property type="entry name" value="Tetratricopeptide repeat domain"/>
    <property type="match status" value="1"/>
</dbReference>
<dbReference type="Gene3D" id="3.40.50.300">
    <property type="entry name" value="P-loop containing nucleotide triphosphate hydrolases"/>
    <property type="match status" value="1"/>
</dbReference>
<protein>
    <submittedName>
        <fullName evidence="3">Alkaline phosphatase family protein</fullName>
    </submittedName>
</protein>
<proteinExistence type="predicted"/>
<dbReference type="Proteomes" id="UP000600139">
    <property type="component" value="Unassembled WGS sequence"/>
</dbReference>
<dbReference type="InterPro" id="IPR002591">
    <property type="entry name" value="Phosphodiest/P_Trfase"/>
</dbReference>
<sequence length="889" mass="98402">MKRRKVLLVGWDAADWEICLPLVEAGKMPALAKLMEEGTWGNLTTIQPAYSPMLWTSIATGKRPFKHGIHGFSEVDPGTGLVRPITNLSRSCRAIWNILQLHGYRSAVTGWWPSHPAEPIDGVMVSDRFHVAPASAGMPWPVPTGAVHPPEMAAALKELRIHPHHLDESHLLPFIPAAAKIDQRKDDRLEKLARILAECSTVHATATAAMGSTSWDFAAVYYDALDHFCHGFMKYHPPLKNGVDPLDYEIYRHVVEGAYRYHDMMLATLLRIAGEETTVMLVSDHGFQSGGSRPDTLPLEPAGPATEHRRYGIFVARGPGIRRGHRIHGAGLLDVCPTLLTLFGLPVGADMDGRALAEIWDAPPAIRSIPSWEEIKGDDGSHPAGLSIDSGDAGEGIRQLVALGYIAPPGDDAILAAEITNQELKYNLALSYMDAGRYGDAELLLEPLHVKHPEEHRFGLHLAACYHAIGREGKITGLSRRLVRAQLRKEREHGAVLDRDALRHFLAFAAFSEKRFGQVLQAIGRMSPAYRERAETRNMLAEVQLRLRRWQDAEWNFLTVIAADQENANAWCGVARARLGMRRYPAAAEAAISSISLVFGRPLAHFLLGMALFRNGEMERARKAFELATHLNPSYAAAYRMLSEIHTRHGGDVAMGAACNQMARQARQRLREAREREISPGKPPAERAGAPAELDKFPDSLAGIPRDRIITVVSGLPRSGTSMMMQMLAAGGLTVFADNGRIADASNPHGYFEHEAVKLLHRDASWLPDARGKVVKIVAPLLPFLVESDREGKPLHYRVIFMTRPLEDVMASRSRMLEESPSASGEQAARTQENLARHFLRTRQISALEIDYTRVLKETDRMVGELRDFLGIDLDAFRMTQAIKPPAKG</sequence>
<dbReference type="InterPro" id="IPR017850">
    <property type="entry name" value="Alkaline_phosphatase_core_sf"/>
</dbReference>
<gene>
    <name evidence="3" type="ORF">JIN84_01925</name>
</gene>
<organism evidence="3 4">
    <name type="scientific">Luteolibacter yonseiensis</name>
    <dbReference type="NCBI Taxonomy" id="1144680"/>
    <lineage>
        <taxon>Bacteria</taxon>
        <taxon>Pseudomonadati</taxon>
        <taxon>Verrucomicrobiota</taxon>
        <taxon>Verrucomicrobiia</taxon>
        <taxon>Verrucomicrobiales</taxon>
        <taxon>Verrucomicrobiaceae</taxon>
        <taxon>Luteolibacter</taxon>
    </lineage>
</organism>
<dbReference type="PANTHER" id="PTHR10151:SF120">
    <property type="entry name" value="BIS(5'-ADENOSYL)-TRIPHOSPHATASE"/>
    <property type="match status" value="1"/>
</dbReference>
<reference evidence="3" key="1">
    <citation type="submission" date="2021-01" db="EMBL/GenBank/DDBJ databases">
        <title>Modified the classification status of verrucomicrobia.</title>
        <authorList>
            <person name="Feng X."/>
        </authorList>
    </citation>
    <scope>NUCLEOTIDE SEQUENCE</scope>
    <source>
        <strain evidence="3">JCM 18052</strain>
    </source>
</reference>
<keyword evidence="4" id="KW-1185">Reference proteome</keyword>
<dbReference type="Gene3D" id="3.40.720.10">
    <property type="entry name" value="Alkaline Phosphatase, subunit A"/>
    <property type="match status" value="1"/>
</dbReference>
<dbReference type="SMART" id="SM00028">
    <property type="entry name" value="TPR"/>
    <property type="match status" value="2"/>
</dbReference>
<dbReference type="PANTHER" id="PTHR10151">
    <property type="entry name" value="ECTONUCLEOTIDE PYROPHOSPHATASE/PHOSPHODIESTERASE"/>
    <property type="match status" value="1"/>
</dbReference>
<dbReference type="Pfam" id="PF13432">
    <property type="entry name" value="TPR_16"/>
    <property type="match status" value="1"/>
</dbReference>
<dbReference type="InterPro" id="IPR011990">
    <property type="entry name" value="TPR-like_helical_dom_sf"/>
</dbReference>
<evidence type="ECO:0000256" key="2">
    <source>
        <dbReference type="SAM" id="MobiDB-lite"/>
    </source>
</evidence>
<evidence type="ECO:0000313" key="3">
    <source>
        <dbReference type="EMBL" id="MBK1814351.1"/>
    </source>
</evidence>
<dbReference type="GO" id="GO:0016787">
    <property type="term" value="F:hydrolase activity"/>
    <property type="evidence" value="ECO:0007669"/>
    <property type="project" value="UniProtKB-ARBA"/>
</dbReference>